<evidence type="ECO:0000256" key="1">
    <source>
        <dbReference type="SAM" id="MobiDB-lite"/>
    </source>
</evidence>
<evidence type="ECO:0000313" key="3">
    <source>
        <dbReference type="Proteomes" id="UP000007305"/>
    </source>
</evidence>
<feature type="region of interest" description="Disordered" evidence="1">
    <location>
        <begin position="399"/>
        <end position="506"/>
    </location>
</feature>
<reference evidence="3" key="1">
    <citation type="journal article" date="2009" name="Science">
        <title>The B73 maize genome: complexity, diversity, and dynamics.</title>
        <authorList>
            <person name="Schnable P.S."/>
            <person name="Ware D."/>
            <person name="Fulton R.S."/>
            <person name="Stein J.C."/>
            <person name="Wei F."/>
            <person name="Pasternak S."/>
            <person name="Liang C."/>
            <person name="Zhang J."/>
            <person name="Fulton L."/>
            <person name="Graves T.A."/>
            <person name="Minx P."/>
            <person name="Reily A.D."/>
            <person name="Courtney L."/>
            <person name="Kruchowski S.S."/>
            <person name="Tomlinson C."/>
            <person name="Strong C."/>
            <person name="Delehaunty K."/>
            <person name="Fronick C."/>
            <person name="Courtney B."/>
            <person name="Rock S.M."/>
            <person name="Belter E."/>
            <person name="Du F."/>
            <person name="Kim K."/>
            <person name="Abbott R.M."/>
            <person name="Cotton M."/>
            <person name="Levy A."/>
            <person name="Marchetto P."/>
            <person name="Ochoa K."/>
            <person name="Jackson S.M."/>
            <person name="Gillam B."/>
            <person name="Chen W."/>
            <person name="Yan L."/>
            <person name="Higginbotham J."/>
            <person name="Cardenas M."/>
            <person name="Waligorski J."/>
            <person name="Applebaum E."/>
            <person name="Phelps L."/>
            <person name="Falcone J."/>
            <person name="Kanchi K."/>
            <person name="Thane T."/>
            <person name="Scimone A."/>
            <person name="Thane N."/>
            <person name="Henke J."/>
            <person name="Wang T."/>
            <person name="Ruppert J."/>
            <person name="Shah N."/>
            <person name="Rotter K."/>
            <person name="Hodges J."/>
            <person name="Ingenthron E."/>
            <person name="Cordes M."/>
            <person name="Kohlberg S."/>
            <person name="Sgro J."/>
            <person name="Delgado B."/>
            <person name="Mead K."/>
            <person name="Chinwalla A."/>
            <person name="Leonard S."/>
            <person name="Crouse K."/>
            <person name="Collura K."/>
            <person name="Kudrna D."/>
            <person name="Currie J."/>
            <person name="He R."/>
            <person name="Angelova A."/>
            <person name="Rajasekar S."/>
            <person name="Mueller T."/>
            <person name="Lomeli R."/>
            <person name="Scara G."/>
            <person name="Ko A."/>
            <person name="Delaney K."/>
            <person name="Wissotski M."/>
            <person name="Lopez G."/>
            <person name="Campos D."/>
            <person name="Braidotti M."/>
            <person name="Ashley E."/>
            <person name="Golser W."/>
            <person name="Kim H."/>
            <person name="Lee S."/>
            <person name="Lin J."/>
            <person name="Dujmic Z."/>
            <person name="Kim W."/>
            <person name="Talag J."/>
            <person name="Zuccolo A."/>
            <person name="Fan C."/>
            <person name="Sebastian A."/>
            <person name="Kramer M."/>
            <person name="Spiegel L."/>
            <person name="Nascimento L."/>
            <person name="Zutavern T."/>
            <person name="Miller B."/>
            <person name="Ambroise C."/>
            <person name="Muller S."/>
            <person name="Spooner W."/>
            <person name="Narechania A."/>
            <person name="Ren L."/>
            <person name="Wei S."/>
            <person name="Kumari S."/>
            <person name="Faga B."/>
            <person name="Levy M.J."/>
            <person name="McMahan L."/>
            <person name="Van Buren P."/>
            <person name="Vaughn M.W."/>
            <person name="Ying K."/>
            <person name="Yeh C.-T."/>
            <person name="Emrich S.J."/>
            <person name="Jia Y."/>
            <person name="Kalyanaraman A."/>
            <person name="Hsia A.-P."/>
            <person name="Barbazuk W.B."/>
            <person name="Baucom R.S."/>
            <person name="Brutnell T.P."/>
            <person name="Carpita N.C."/>
            <person name="Chaparro C."/>
            <person name="Chia J.-M."/>
            <person name="Deragon J.-M."/>
            <person name="Estill J.C."/>
            <person name="Fu Y."/>
            <person name="Jeddeloh J.A."/>
            <person name="Han Y."/>
            <person name="Lee H."/>
            <person name="Li P."/>
            <person name="Lisch D.R."/>
            <person name="Liu S."/>
            <person name="Liu Z."/>
            <person name="Nagel D.H."/>
            <person name="McCann M.C."/>
            <person name="SanMiguel P."/>
            <person name="Myers A.M."/>
            <person name="Nettleton D."/>
            <person name="Nguyen J."/>
            <person name="Penning B.W."/>
            <person name="Ponnala L."/>
            <person name="Schneider K.L."/>
            <person name="Schwartz D.C."/>
            <person name="Sharma A."/>
            <person name="Soderlund C."/>
            <person name="Springer N.M."/>
            <person name="Sun Q."/>
            <person name="Wang H."/>
            <person name="Waterman M."/>
            <person name="Westerman R."/>
            <person name="Wolfgruber T.K."/>
            <person name="Yang L."/>
            <person name="Yu Y."/>
            <person name="Zhang L."/>
            <person name="Zhou S."/>
            <person name="Zhu Q."/>
            <person name="Bennetzen J.L."/>
            <person name="Dawe R.K."/>
            <person name="Jiang J."/>
            <person name="Jiang N."/>
            <person name="Presting G.G."/>
            <person name="Wessler S.R."/>
            <person name="Aluru S."/>
            <person name="Martienssen R.A."/>
            <person name="Clifton S.W."/>
            <person name="McCombie W.R."/>
            <person name="Wing R.A."/>
            <person name="Wilson R.K."/>
        </authorList>
    </citation>
    <scope>NUCLEOTIDE SEQUENCE [LARGE SCALE GENOMIC DNA]</scope>
    <source>
        <strain evidence="3">cv. B73</strain>
    </source>
</reference>
<feature type="region of interest" description="Disordered" evidence="1">
    <location>
        <begin position="61"/>
        <end position="106"/>
    </location>
</feature>
<organism evidence="2 3">
    <name type="scientific">Zea mays</name>
    <name type="common">Maize</name>
    <dbReference type="NCBI Taxonomy" id="4577"/>
    <lineage>
        <taxon>Eukaryota</taxon>
        <taxon>Viridiplantae</taxon>
        <taxon>Streptophyta</taxon>
        <taxon>Embryophyta</taxon>
        <taxon>Tracheophyta</taxon>
        <taxon>Spermatophyta</taxon>
        <taxon>Magnoliopsida</taxon>
        <taxon>Liliopsida</taxon>
        <taxon>Poales</taxon>
        <taxon>Poaceae</taxon>
        <taxon>PACMAD clade</taxon>
        <taxon>Panicoideae</taxon>
        <taxon>Andropogonodae</taxon>
        <taxon>Andropogoneae</taxon>
        <taxon>Tripsacinae</taxon>
        <taxon>Zea</taxon>
    </lineage>
</organism>
<dbReference type="Gramene" id="Zm00001eb175030_T001">
    <property type="protein sequence ID" value="Zm00001eb175030_P001"/>
    <property type="gene ID" value="Zm00001eb175030"/>
</dbReference>
<feature type="compositionally biased region" description="Low complexity" evidence="1">
    <location>
        <begin position="289"/>
        <end position="298"/>
    </location>
</feature>
<dbReference type="AlphaFoldDB" id="A0A804NP20"/>
<feature type="region of interest" description="Disordered" evidence="1">
    <location>
        <begin position="196"/>
        <end position="319"/>
    </location>
</feature>
<name>A0A804NP20_MAIZE</name>
<feature type="compositionally biased region" description="Low complexity" evidence="1">
    <location>
        <begin position="262"/>
        <end position="281"/>
    </location>
</feature>
<feature type="compositionally biased region" description="Basic and acidic residues" evidence="1">
    <location>
        <begin position="473"/>
        <end position="491"/>
    </location>
</feature>
<feature type="region of interest" description="Disordered" evidence="1">
    <location>
        <begin position="1"/>
        <end position="21"/>
    </location>
</feature>
<feature type="compositionally biased region" description="Low complexity" evidence="1">
    <location>
        <begin position="443"/>
        <end position="460"/>
    </location>
</feature>
<sequence length="565" mass="61619">MHHHCPRAKSTAVDSSSPARRPAGHLGLYLAAITAITISLTFHTRSPLRIAEAPPLHALHCPLQYSTPPKRTLPARSRGGGDAGRRGGRGRQGRENGAARGAAAARGGGQAAGVGVVTAALPRHRARHAGASRPLRRALPVHALPLIQPLRSARVRRLVLAVAALAPEPAGLEAGVALERRVGAGGAAQRRAAAGRGAVGAGHGRGGLRGRALLAGAPRARRRRRRPRQLQRLLRPVPEARAAAAAGVPRRGGGGRRRQRRGAAGAAARVGALHARAAPGRAGRRAARDAGAAGVRGLQRGRPRRPLRGRGKARRPAAGGRVGVVVVGVRAQHPGALLRGAPHGPPRVAVRGHQEGRRGHRARVQPHLRALHHRPPLLHRVRAVGPPRHGLLLLRPQHRRRRARHAVPRRRRLRRAPRLHLHRRRRQGLPRRARHGRQEHGLQVRPQARARAAPRVQPRQHLAGARHPHGRHPREAPGQEGDQARRHDASQRGRAVHARQCQPRRARLRLPPRHLARGRPPPFRRLVRQVLQGRRQGRECPRRQDRQEEIHGHVLSIVRSRRRCV</sequence>
<feature type="compositionally biased region" description="Low complexity" evidence="1">
    <location>
        <begin position="230"/>
        <end position="249"/>
    </location>
</feature>
<reference evidence="2" key="2">
    <citation type="submission" date="2019-07" db="EMBL/GenBank/DDBJ databases">
        <authorList>
            <person name="Seetharam A."/>
            <person name="Woodhouse M."/>
            <person name="Cannon E."/>
        </authorList>
    </citation>
    <scope>NUCLEOTIDE SEQUENCE [LARGE SCALE GENOMIC DNA]</scope>
    <source>
        <strain evidence="2">cv. B73</strain>
    </source>
</reference>
<feature type="compositionally biased region" description="Basic residues" evidence="1">
    <location>
        <begin position="299"/>
        <end position="315"/>
    </location>
</feature>
<feature type="compositionally biased region" description="Basic residues" evidence="1">
    <location>
        <begin position="399"/>
        <end position="435"/>
    </location>
</feature>
<dbReference type="EnsemblPlants" id="Zm00001eb175030_T001">
    <property type="protein sequence ID" value="Zm00001eb175030_P001"/>
    <property type="gene ID" value="Zm00001eb175030"/>
</dbReference>
<feature type="region of interest" description="Disordered" evidence="1">
    <location>
        <begin position="336"/>
        <end position="363"/>
    </location>
</feature>
<dbReference type="InParanoid" id="A0A804NP20"/>
<feature type="compositionally biased region" description="Gly residues" evidence="1">
    <location>
        <begin position="197"/>
        <end position="209"/>
    </location>
</feature>
<reference evidence="2" key="3">
    <citation type="submission" date="2021-05" db="UniProtKB">
        <authorList>
            <consortium name="EnsemblPlants"/>
        </authorList>
    </citation>
    <scope>IDENTIFICATION</scope>
    <source>
        <strain evidence="2">cv. B73</strain>
    </source>
</reference>
<feature type="compositionally biased region" description="Basic residues" evidence="1">
    <location>
        <begin position="219"/>
        <end position="229"/>
    </location>
</feature>
<feature type="compositionally biased region" description="Low complexity" evidence="1">
    <location>
        <begin position="95"/>
        <end position="105"/>
    </location>
</feature>
<feature type="compositionally biased region" description="Basic residues" evidence="1">
    <location>
        <begin position="494"/>
        <end position="506"/>
    </location>
</feature>
<keyword evidence="3" id="KW-1185">Reference proteome</keyword>
<protein>
    <submittedName>
        <fullName evidence="2">Uncharacterized protein</fullName>
    </submittedName>
</protein>
<evidence type="ECO:0000313" key="2">
    <source>
        <dbReference type="EnsemblPlants" id="Zm00001eb175030_P001"/>
    </source>
</evidence>
<accession>A0A804NP20</accession>
<proteinExistence type="predicted"/>
<dbReference type="Proteomes" id="UP000007305">
    <property type="component" value="Chromosome 4"/>
</dbReference>